<reference evidence="1 2" key="1">
    <citation type="journal article" date="2011" name="BMC Genomics">
        <title>Comparative genome analysis and genome-guided physiological analysis of Roseobacter litoralis.</title>
        <authorList>
            <person name="Kalhoefer D."/>
            <person name="Thole S."/>
            <person name="Voget S."/>
            <person name="Lehmann R."/>
            <person name="Liesegang H."/>
            <person name="Wollher A."/>
            <person name="Daniel R."/>
            <person name="Simon M."/>
            <person name="Brinkhoff T."/>
        </authorList>
    </citation>
    <scope>NUCLEOTIDE SEQUENCE [LARGE SCALE GENOMIC DNA]</scope>
    <source>
        <strain evidence="2">ATCC 49566 / DSM 6996 / JCM 21268 / NBRC 15278 / OCh 149</strain>
    </source>
</reference>
<dbReference type="KEGG" id="rli:RLO149_c003750"/>
<name>F7ZHJ4_ROSLO</name>
<evidence type="ECO:0000313" key="1">
    <source>
        <dbReference type="EMBL" id="AEI92405.1"/>
    </source>
</evidence>
<dbReference type="EMBL" id="CP002623">
    <property type="protein sequence ID" value="AEI92405.1"/>
    <property type="molecule type" value="Genomic_DNA"/>
</dbReference>
<dbReference type="AlphaFoldDB" id="F7ZHJ4"/>
<dbReference type="InterPro" id="IPR009389">
    <property type="entry name" value="DUF1045"/>
</dbReference>
<dbReference type="OrthoDB" id="4954742at2"/>
<dbReference type="RefSeq" id="WP_013960348.1">
    <property type="nucleotide sequence ID" value="NC_015730.1"/>
</dbReference>
<dbReference type="Proteomes" id="UP000001353">
    <property type="component" value="Chromosome"/>
</dbReference>
<gene>
    <name evidence="1" type="ordered locus">RLO149_c003750</name>
</gene>
<dbReference type="eggNOG" id="COG3709">
    <property type="taxonomic scope" value="Bacteria"/>
</dbReference>
<proteinExistence type="predicted"/>
<protein>
    <recommendedName>
        <fullName evidence="3">Phosphonate metabolism protein</fullName>
    </recommendedName>
</protein>
<sequence length="227" mass="25184">MTYTRYAIYYTPPPGRFAELGARWLGWDIAKGQPVGSPDLDIVATPRRYGFHATLKAPFFLVDGVTENDMLCAFRDLAQNLAPVALEGLEVKRLGGFVALVPFGITDALQSLAANCVTRLDPFRAPLSEAERLRKTKPHMTQAHRQNLEQWGYAHVMDSFRFHMTLSGPLPKHIRDRVMTQAEAHFAPAQIAPLTIATITLVGERADGTFKSIEQARLRDPQTGAAI</sequence>
<dbReference type="PIRSF" id="PIRSF033328">
    <property type="entry name" value="Phest_Mll4975"/>
    <property type="match status" value="1"/>
</dbReference>
<keyword evidence="2" id="KW-1185">Reference proteome</keyword>
<dbReference type="Pfam" id="PF06299">
    <property type="entry name" value="DUF1045"/>
    <property type="match status" value="1"/>
</dbReference>
<organism evidence="1 2">
    <name type="scientific">Roseobacter litoralis (strain ATCC 49566 / DSM 6996 / JCM 21268 / NBRC 15278 / OCh 149)</name>
    <dbReference type="NCBI Taxonomy" id="391595"/>
    <lineage>
        <taxon>Bacteria</taxon>
        <taxon>Pseudomonadati</taxon>
        <taxon>Pseudomonadota</taxon>
        <taxon>Alphaproteobacteria</taxon>
        <taxon>Rhodobacterales</taxon>
        <taxon>Roseobacteraceae</taxon>
        <taxon>Roseobacter</taxon>
    </lineage>
</organism>
<evidence type="ECO:0008006" key="3">
    <source>
        <dbReference type="Google" id="ProtNLM"/>
    </source>
</evidence>
<accession>F7ZHJ4</accession>
<evidence type="ECO:0000313" key="2">
    <source>
        <dbReference type="Proteomes" id="UP000001353"/>
    </source>
</evidence>
<dbReference type="HOGENOM" id="CLU_074099_0_0_5"/>
<dbReference type="STRING" id="391595.RLO149_c003750"/>